<evidence type="ECO:0000313" key="3">
    <source>
        <dbReference type="Proteomes" id="UP000185655"/>
    </source>
</evidence>
<dbReference type="PANTHER" id="PTHR33169:SF14">
    <property type="entry name" value="TRANSCRIPTIONAL REGULATOR RV3488"/>
    <property type="match status" value="1"/>
</dbReference>
<dbReference type="InterPro" id="IPR036388">
    <property type="entry name" value="WH-like_DNA-bd_sf"/>
</dbReference>
<dbReference type="Proteomes" id="UP000185655">
    <property type="component" value="Unassembled WGS sequence"/>
</dbReference>
<dbReference type="Gene3D" id="1.10.10.10">
    <property type="entry name" value="Winged helix-like DNA-binding domain superfamily/Winged helix DNA-binding domain"/>
    <property type="match status" value="1"/>
</dbReference>
<dbReference type="OrthoDB" id="9791785at2"/>
<dbReference type="Pfam" id="PF03551">
    <property type="entry name" value="PadR"/>
    <property type="match status" value="1"/>
</dbReference>
<name>A0A1K2H7B3_9LACT</name>
<reference evidence="2 3" key="1">
    <citation type="submission" date="2016-11" db="EMBL/GenBank/DDBJ databases">
        <authorList>
            <person name="Jaros S."/>
            <person name="Januszkiewicz K."/>
            <person name="Wedrychowicz H."/>
        </authorList>
    </citation>
    <scope>NUCLEOTIDE SEQUENCE [LARGE SCALE GENOMIC DNA]</scope>
    <source>
        <strain evidence="2 3">DSM 22330</strain>
    </source>
</reference>
<organism evidence="2 3">
    <name type="scientific">Pseudolactococcus chungangensis CAU 28 = DSM 22330</name>
    <dbReference type="NCBI Taxonomy" id="1122154"/>
    <lineage>
        <taxon>Bacteria</taxon>
        <taxon>Bacillati</taxon>
        <taxon>Bacillota</taxon>
        <taxon>Bacilli</taxon>
        <taxon>Lactobacillales</taxon>
        <taxon>Streptococcaceae</taxon>
        <taxon>Pseudolactococcus</taxon>
    </lineage>
</organism>
<dbReference type="AlphaFoldDB" id="A0A1K2H7B3"/>
<dbReference type="InterPro" id="IPR036390">
    <property type="entry name" value="WH_DNA-bd_sf"/>
</dbReference>
<dbReference type="InterPro" id="IPR005149">
    <property type="entry name" value="Tscrpt_reg_PadR_N"/>
</dbReference>
<feature type="domain" description="Transcription regulator PadR N-terminal" evidence="1">
    <location>
        <begin position="29"/>
        <end position="98"/>
    </location>
</feature>
<evidence type="ECO:0000259" key="1">
    <source>
        <dbReference type="Pfam" id="PF03551"/>
    </source>
</evidence>
<dbReference type="PANTHER" id="PTHR33169">
    <property type="entry name" value="PADR-FAMILY TRANSCRIPTIONAL REGULATOR"/>
    <property type="match status" value="1"/>
</dbReference>
<dbReference type="EMBL" id="FPKS01000002">
    <property type="protein sequence ID" value="SFZ71588.1"/>
    <property type="molecule type" value="Genomic_DNA"/>
</dbReference>
<evidence type="ECO:0000313" key="2">
    <source>
        <dbReference type="EMBL" id="SFZ71588.1"/>
    </source>
</evidence>
<dbReference type="SUPFAM" id="SSF46785">
    <property type="entry name" value="Winged helix' DNA-binding domain"/>
    <property type="match status" value="1"/>
</dbReference>
<proteinExistence type="predicted"/>
<dbReference type="STRING" id="1122154.SAMN02746068_00440"/>
<sequence>MLDIIVKEVVIINYINESQLRKGIVEGFLLMIIGQSVDLYGYEISQKFADIGVDDVSMGTIYPILTKFEKNDWVITEIRKSDEGPSRKYYALSAEGKLAQADFISRFATYINIFESLR</sequence>
<accession>A0A1K2H7B3</accession>
<dbReference type="RefSeq" id="WP_084463403.1">
    <property type="nucleotide sequence ID" value="NZ_FPKS01000002.1"/>
</dbReference>
<protein>
    <submittedName>
        <fullName evidence="2">PadR family transcriptional regulator, regulatory protein PadR</fullName>
    </submittedName>
</protein>
<dbReference type="InterPro" id="IPR052509">
    <property type="entry name" value="Metal_resp_DNA-bind_regulator"/>
</dbReference>
<gene>
    <name evidence="2" type="ORF">SAMN02746068_00440</name>
</gene>